<proteinExistence type="predicted"/>
<gene>
    <name evidence="3" type="primary">LOC116307681</name>
</gene>
<organism evidence="2 3">
    <name type="scientific">Actinia tenebrosa</name>
    <name type="common">Australian red waratah sea anemone</name>
    <dbReference type="NCBI Taxonomy" id="6105"/>
    <lineage>
        <taxon>Eukaryota</taxon>
        <taxon>Metazoa</taxon>
        <taxon>Cnidaria</taxon>
        <taxon>Anthozoa</taxon>
        <taxon>Hexacorallia</taxon>
        <taxon>Actiniaria</taxon>
        <taxon>Actiniidae</taxon>
        <taxon>Actinia</taxon>
    </lineage>
</organism>
<evidence type="ECO:0000313" key="2">
    <source>
        <dbReference type="Proteomes" id="UP000515163"/>
    </source>
</evidence>
<dbReference type="KEGG" id="aten:116307681"/>
<feature type="region of interest" description="Disordered" evidence="1">
    <location>
        <begin position="1"/>
        <end position="57"/>
    </location>
</feature>
<reference evidence="3" key="1">
    <citation type="submission" date="2025-08" db="UniProtKB">
        <authorList>
            <consortium name="RefSeq"/>
        </authorList>
    </citation>
    <scope>IDENTIFICATION</scope>
    <source>
        <tissue evidence="3">Tentacle</tissue>
    </source>
</reference>
<dbReference type="OrthoDB" id="5980787at2759"/>
<dbReference type="AlphaFoldDB" id="A0A6P8J7M2"/>
<accession>A0A6P8J7M2</accession>
<evidence type="ECO:0000256" key="1">
    <source>
        <dbReference type="SAM" id="MobiDB-lite"/>
    </source>
</evidence>
<name>A0A6P8J7M2_ACTTE</name>
<evidence type="ECO:0000313" key="3">
    <source>
        <dbReference type="RefSeq" id="XP_031573818.1"/>
    </source>
</evidence>
<keyword evidence="2" id="KW-1185">Reference proteome</keyword>
<dbReference type="Proteomes" id="UP000515163">
    <property type="component" value="Unplaced"/>
</dbReference>
<dbReference type="InParanoid" id="A0A6P8J7M2"/>
<feature type="compositionally biased region" description="Polar residues" evidence="1">
    <location>
        <begin position="31"/>
        <end position="50"/>
    </location>
</feature>
<dbReference type="GeneID" id="116307681"/>
<protein>
    <submittedName>
        <fullName evidence="3">Uncharacterized protein LOC116307681</fullName>
    </submittedName>
</protein>
<dbReference type="RefSeq" id="XP_031573818.1">
    <property type="nucleotide sequence ID" value="XM_031717958.1"/>
</dbReference>
<sequence length="542" mass="62404">METSRETAELCRISQLSLSENPTDQKIERVSSLNKSGYSSHGSQMETDNFSSDEKGAPRYMEDDEEYQSGTNIIRSGKNDFINIYNNTGTVIIDLGCGAEHKGGNLTERERTISRRPFPDSARSLASSMNIKRKKSAKLKSKRRLRQTLLPFPNRKSKMKVKPSSEKIKEVNISVDNNSGNIVIGDSAACHASTSEDPSRIRHLEGEQVVADGTEIIAVSPPKQMVVCVDRSIMKWLHQFYEITNQIYPLRDNGRWEEFYETVDKRIHFARQNGQFEEEIFMTIEKSTALSYQKKNEQSMEVVKQANDMITRTRGLQMKEFLTVMSHCQLAAIYRREQKMFKANHAVVIAGQNAEFVPSYLAKAYAMYERASNQAMYISIVSTQQPEREEYEKDTREDHRSCISLCEKLLSESDDIYLRRHHFCFLKLALMNLNCRNENARIQPVSEDSVREANECITRMQELYSGEMSEATNILLLTVQSDYKYRTGDYSTAMVFAEEALKISERRGFELEIKELQERLKLLEEHQHRRLANATEICELNS</sequence>